<comment type="subcellular location">
    <subcellularLocation>
        <location evidence="1">Cell membrane</location>
        <topology evidence="1">Multi-pass membrane protein</topology>
    </subcellularLocation>
</comment>
<comment type="similarity">
    <text evidence="2">Belongs to the UPF0719 family.</text>
</comment>
<accession>A0A136PTV7</accession>
<evidence type="ECO:0000256" key="5">
    <source>
        <dbReference type="ARBA" id="ARBA00022989"/>
    </source>
</evidence>
<feature type="transmembrane region" description="Helical" evidence="7">
    <location>
        <begin position="12"/>
        <end position="30"/>
    </location>
</feature>
<evidence type="ECO:0000256" key="1">
    <source>
        <dbReference type="ARBA" id="ARBA00004651"/>
    </source>
</evidence>
<gene>
    <name evidence="8" type="ORF">AWW66_10830</name>
</gene>
<dbReference type="Proteomes" id="UP000070620">
    <property type="component" value="Unassembled WGS sequence"/>
</dbReference>
<dbReference type="Pfam" id="PF03994">
    <property type="entry name" value="DUF350"/>
    <property type="match status" value="1"/>
</dbReference>
<protein>
    <recommendedName>
        <fullName evidence="10">DUF350 domain-containing protein</fullName>
    </recommendedName>
</protein>
<keyword evidence="5 7" id="KW-1133">Transmembrane helix</keyword>
<evidence type="ECO:0000313" key="8">
    <source>
        <dbReference type="EMBL" id="KXK61929.1"/>
    </source>
</evidence>
<keyword evidence="4 7" id="KW-0812">Transmembrane</keyword>
<dbReference type="GO" id="GO:0005886">
    <property type="term" value="C:plasma membrane"/>
    <property type="evidence" value="ECO:0007669"/>
    <property type="project" value="UniProtKB-SubCell"/>
</dbReference>
<dbReference type="OrthoDB" id="5191770at2"/>
<keyword evidence="6 7" id="KW-0472">Membrane</keyword>
<evidence type="ECO:0000256" key="2">
    <source>
        <dbReference type="ARBA" id="ARBA00005779"/>
    </source>
</evidence>
<dbReference type="InterPro" id="IPR007140">
    <property type="entry name" value="DUF350"/>
</dbReference>
<organism evidence="8 9">
    <name type="scientific">Micromonospora rosaria</name>
    <dbReference type="NCBI Taxonomy" id="47874"/>
    <lineage>
        <taxon>Bacteria</taxon>
        <taxon>Bacillati</taxon>
        <taxon>Actinomycetota</taxon>
        <taxon>Actinomycetes</taxon>
        <taxon>Micromonosporales</taxon>
        <taxon>Micromonosporaceae</taxon>
        <taxon>Micromonospora</taxon>
    </lineage>
</organism>
<evidence type="ECO:0000256" key="3">
    <source>
        <dbReference type="ARBA" id="ARBA00022475"/>
    </source>
</evidence>
<dbReference type="RefSeq" id="WP_067363641.1">
    <property type="nucleotide sequence ID" value="NZ_JBIUBN010000011.1"/>
</dbReference>
<evidence type="ECO:0008006" key="10">
    <source>
        <dbReference type="Google" id="ProtNLM"/>
    </source>
</evidence>
<name>A0A136PTV7_9ACTN</name>
<dbReference type="EMBL" id="LRQV01000029">
    <property type="protein sequence ID" value="KXK61929.1"/>
    <property type="molecule type" value="Genomic_DNA"/>
</dbReference>
<proteinExistence type="inferred from homology"/>
<feature type="transmembrane region" description="Helical" evidence="7">
    <location>
        <begin position="79"/>
        <end position="101"/>
    </location>
</feature>
<reference evidence="8 9" key="1">
    <citation type="submission" date="2016-01" db="EMBL/GenBank/DDBJ databases">
        <title>Whole genome sequence and analysis of Micromonospora rosaria DSM 803, which can produce antibacterial substance rosamicin.</title>
        <authorList>
            <person name="Yang H."/>
            <person name="He X."/>
            <person name="Zhu D."/>
        </authorList>
    </citation>
    <scope>NUCLEOTIDE SEQUENCE [LARGE SCALE GENOMIC DNA]</scope>
    <source>
        <strain evidence="8 9">DSM 803</strain>
    </source>
</reference>
<evidence type="ECO:0000256" key="6">
    <source>
        <dbReference type="ARBA" id="ARBA00023136"/>
    </source>
</evidence>
<keyword evidence="3" id="KW-1003">Cell membrane</keyword>
<evidence type="ECO:0000313" key="9">
    <source>
        <dbReference type="Proteomes" id="UP000070620"/>
    </source>
</evidence>
<evidence type="ECO:0000256" key="7">
    <source>
        <dbReference type="SAM" id="Phobius"/>
    </source>
</evidence>
<sequence length="141" mass="14511">MLEDLLSGAWQSVVFGVVGVALMAAGFGLVDLLTPGRLRELIWVRRNGNAALLLAANQLGIAGIVFTAILTSYHDFAKGLASTVIFGLIGLGIMALAFVVLDLLTPGRLGQIIAADETHPAAKVSAATHFGAALIVCACIA</sequence>
<comment type="caution">
    <text evidence="8">The sequence shown here is derived from an EMBL/GenBank/DDBJ whole genome shotgun (WGS) entry which is preliminary data.</text>
</comment>
<keyword evidence="9" id="KW-1185">Reference proteome</keyword>
<feature type="transmembrane region" description="Helical" evidence="7">
    <location>
        <begin position="51"/>
        <end position="73"/>
    </location>
</feature>
<dbReference type="AlphaFoldDB" id="A0A136PTV7"/>
<evidence type="ECO:0000256" key="4">
    <source>
        <dbReference type="ARBA" id="ARBA00022692"/>
    </source>
</evidence>